<evidence type="ECO:0000313" key="4">
    <source>
        <dbReference type="Proteomes" id="UP001166286"/>
    </source>
</evidence>
<dbReference type="AlphaFoldDB" id="A0AA39QUD7"/>
<keyword evidence="4" id="KW-1185">Reference proteome</keyword>
<gene>
    <name evidence="3" type="ORF">JMJ35_009183</name>
</gene>
<keyword evidence="2" id="KW-0732">Signal</keyword>
<proteinExistence type="predicted"/>
<feature type="region of interest" description="Disordered" evidence="1">
    <location>
        <begin position="137"/>
        <end position="160"/>
    </location>
</feature>
<reference evidence="3" key="1">
    <citation type="submission" date="2023-03" db="EMBL/GenBank/DDBJ databases">
        <title>Complete genome of Cladonia borealis.</title>
        <authorList>
            <person name="Park H."/>
        </authorList>
    </citation>
    <scope>NUCLEOTIDE SEQUENCE</scope>
    <source>
        <strain evidence="3">ANT050790</strain>
    </source>
</reference>
<dbReference type="EMBL" id="JAFEKC020000021">
    <property type="protein sequence ID" value="KAK0508099.1"/>
    <property type="molecule type" value="Genomic_DNA"/>
</dbReference>
<evidence type="ECO:0000313" key="3">
    <source>
        <dbReference type="EMBL" id="KAK0508099.1"/>
    </source>
</evidence>
<sequence>MRLLFILILLAILTFSPQCHPAIRTQCLLRRQIIRITLLYKLTLSISHGKQGRITSNLQKLILKFYKNLIYSDFDVVEVEWKALPPPPKRLPAEPQPLAVDIHGDDPIGLDKAKNTKTALPGTTAAPLEIKVDNEQKAAASDDAFKTPQLHHNGMAPSEDTKLEVESWTSRNHGIPEAHLDASVSADYAVRIVETIQEPPLRIEASVDRATTFIRTGDEAFRCGRHVQAIHAYQDEGGNYIARAVGATILITAMSLQPLKITTITVTATPATSPQTPIIPTITVVAAPGPSPTNPKALKCLRRSRLGCENAAVTGEDLVHEPAVLHDPRHEALPAVTSVDLLLEPPNATRTRLTIVEPICVPRTIDVNLMWTLVIEKKIDSFSVIRKHFPDTTKKTAVPHATHHETLPTTDMLRLRLESIFSITQSIDSVSAMYKLTNASSSTADSDYANLQRTARNCGAAICSIHNAHTDEDVSQSSRHQELLKRMELRPTRTDHSIMRNLESMGLLDNEPILRKELDSMLSGTGKFHLALLSDGNHSGMERFIIQEANKRVDVITQVDVRNPDIRSQPGVQFDSRESQPVEFNCPQDVMSSAKVRQRSEMDKLRISIRM</sequence>
<organism evidence="3 4">
    <name type="scientific">Cladonia borealis</name>
    <dbReference type="NCBI Taxonomy" id="184061"/>
    <lineage>
        <taxon>Eukaryota</taxon>
        <taxon>Fungi</taxon>
        <taxon>Dikarya</taxon>
        <taxon>Ascomycota</taxon>
        <taxon>Pezizomycotina</taxon>
        <taxon>Lecanoromycetes</taxon>
        <taxon>OSLEUM clade</taxon>
        <taxon>Lecanoromycetidae</taxon>
        <taxon>Lecanorales</taxon>
        <taxon>Lecanorineae</taxon>
        <taxon>Cladoniaceae</taxon>
        <taxon>Cladonia</taxon>
    </lineage>
</organism>
<evidence type="ECO:0000256" key="2">
    <source>
        <dbReference type="SAM" id="SignalP"/>
    </source>
</evidence>
<dbReference type="Proteomes" id="UP001166286">
    <property type="component" value="Unassembled WGS sequence"/>
</dbReference>
<protein>
    <submittedName>
        <fullName evidence="3">Uncharacterized protein</fullName>
    </submittedName>
</protein>
<accession>A0AA39QUD7</accession>
<name>A0AA39QUD7_9LECA</name>
<feature type="signal peptide" evidence="2">
    <location>
        <begin position="1"/>
        <end position="21"/>
    </location>
</feature>
<feature type="chain" id="PRO_5041387937" evidence="2">
    <location>
        <begin position="22"/>
        <end position="611"/>
    </location>
</feature>
<evidence type="ECO:0000256" key="1">
    <source>
        <dbReference type="SAM" id="MobiDB-lite"/>
    </source>
</evidence>
<comment type="caution">
    <text evidence="3">The sequence shown here is derived from an EMBL/GenBank/DDBJ whole genome shotgun (WGS) entry which is preliminary data.</text>
</comment>